<accession>A0A8T3ATR8</accession>
<dbReference type="EMBL" id="JAGYWB010000015">
    <property type="protein sequence ID" value="KAI0497485.1"/>
    <property type="molecule type" value="Genomic_DNA"/>
</dbReference>
<dbReference type="Proteomes" id="UP000829196">
    <property type="component" value="Unassembled WGS sequence"/>
</dbReference>
<evidence type="ECO:0000313" key="1">
    <source>
        <dbReference type="EMBL" id="KAI0497485.1"/>
    </source>
</evidence>
<keyword evidence="2" id="KW-1185">Reference proteome</keyword>
<dbReference type="AlphaFoldDB" id="A0A8T3ATR8"/>
<protein>
    <submittedName>
        <fullName evidence="1">Uncharacterized protein</fullName>
    </submittedName>
</protein>
<name>A0A8T3ATR8_DENNO</name>
<organism evidence="1 2">
    <name type="scientific">Dendrobium nobile</name>
    <name type="common">Orchid</name>
    <dbReference type="NCBI Taxonomy" id="94219"/>
    <lineage>
        <taxon>Eukaryota</taxon>
        <taxon>Viridiplantae</taxon>
        <taxon>Streptophyta</taxon>
        <taxon>Embryophyta</taxon>
        <taxon>Tracheophyta</taxon>
        <taxon>Spermatophyta</taxon>
        <taxon>Magnoliopsida</taxon>
        <taxon>Liliopsida</taxon>
        <taxon>Asparagales</taxon>
        <taxon>Orchidaceae</taxon>
        <taxon>Epidendroideae</taxon>
        <taxon>Malaxideae</taxon>
        <taxon>Dendrobiinae</taxon>
        <taxon>Dendrobium</taxon>
    </lineage>
</organism>
<reference evidence="1" key="1">
    <citation type="journal article" date="2022" name="Front. Genet.">
        <title>Chromosome-Scale Assembly of the Dendrobium nobile Genome Provides Insights Into the Molecular Mechanism of the Biosynthesis of the Medicinal Active Ingredient of Dendrobium.</title>
        <authorList>
            <person name="Xu Q."/>
            <person name="Niu S.-C."/>
            <person name="Li K.-L."/>
            <person name="Zheng P.-J."/>
            <person name="Zhang X.-J."/>
            <person name="Jia Y."/>
            <person name="Liu Y."/>
            <person name="Niu Y.-X."/>
            <person name="Yu L.-H."/>
            <person name="Chen D.-F."/>
            <person name="Zhang G.-Q."/>
        </authorList>
    </citation>
    <scope>NUCLEOTIDE SEQUENCE</scope>
    <source>
        <tissue evidence="1">Leaf</tissue>
    </source>
</reference>
<proteinExistence type="predicted"/>
<evidence type="ECO:0000313" key="2">
    <source>
        <dbReference type="Proteomes" id="UP000829196"/>
    </source>
</evidence>
<sequence>MLKLPILQVGSGVEERGRSAQKVGSCLHSRRAPTILPIRLSQLPVRLEGKVVQRAKSNSNERAKVACERSKVIFTAVGLLFLPPIEMSLMERSRTERENRKSE</sequence>
<comment type="caution">
    <text evidence="1">The sequence shown here is derived from an EMBL/GenBank/DDBJ whole genome shotgun (WGS) entry which is preliminary data.</text>
</comment>
<gene>
    <name evidence="1" type="ORF">KFK09_020714</name>
</gene>